<evidence type="ECO:0000313" key="2">
    <source>
        <dbReference type="EMBL" id="ROL44394.1"/>
    </source>
</evidence>
<name>A0A3N0YE59_ANAGA</name>
<evidence type="ECO:0000313" key="3">
    <source>
        <dbReference type="Proteomes" id="UP000281406"/>
    </source>
</evidence>
<dbReference type="EMBL" id="RJVU01046259">
    <property type="protein sequence ID" value="ROL44394.1"/>
    <property type="molecule type" value="Genomic_DNA"/>
</dbReference>
<feature type="compositionally biased region" description="Basic and acidic residues" evidence="1">
    <location>
        <begin position="1"/>
        <end position="12"/>
    </location>
</feature>
<protein>
    <submittedName>
        <fullName evidence="2">Uncharacterized protein</fullName>
    </submittedName>
</protein>
<keyword evidence="3" id="KW-1185">Reference proteome</keyword>
<sequence length="143" mass="15527">MSCKETHREHSTHNGYPGGALESGDLTYPARMLTESLQLALDILAELRGAETSSIYFSSKRRPSTKHNSSECDGYGQNMAFPKISAPQCEDLGEMEGLYELDSYVPTGNVHRGGREGACANLAVALDITSNNSSYETSEEEVS</sequence>
<accession>A0A3N0YE59</accession>
<feature type="region of interest" description="Disordered" evidence="1">
    <location>
        <begin position="1"/>
        <end position="21"/>
    </location>
</feature>
<evidence type="ECO:0000256" key="1">
    <source>
        <dbReference type="SAM" id="MobiDB-lite"/>
    </source>
</evidence>
<reference evidence="2 3" key="1">
    <citation type="submission" date="2018-10" db="EMBL/GenBank/DDBJ databases">
        <title>Genome assembly for a Yunnan-Guizhou Plateau 3E fish, Anabarilius grahami (Regan), and its evolutionary and genetic applications.</title>
        <authorList>
            <person name="Jiang W."/>
        </authorList>
    </citation>
    <scope>NUCLEOTIDE SEQUENCE [LARGE SCALE GENOMIC DNA]</scope>
    <source>
        <strain evidence="2">AG-KIZ</strain>
        <tissue evidence="2">Muscle</tissue>
    </source>
</reference>
<comment type="caution">
    <text evidence="2">The sequence shown here is derived from an EMBL/GenBank/DDBJ whole genome shotgun (WGS) entry which is preliminary data.</text>
</comment>
<dbReference type="AlphaFoldDB" id="A0A3N0YE59"/>
<organism evidence="2 3">
    <name type="scientific">Anabarilius grahami</name>
    <name type="common">Kanglang fish</name>
    <name type="synonym">Barilius grahami</name>
    <dbReference type="NCBI Taxonomy" id="495550"/>
    <lineage>
        <taxon>Eukaryota</taxon>
        <taxon>Metazoa</taxon>
        <taxon>Chordata</taxon>
        <taxon>Craniata</taxon>
        <taxon>Vertebrata</taxon>
        <taxon>Euteleostomi</taxon>
        <taxon>Actinopterygii</taxon>
        <taxon>Neopterygii</taxon>
        <taxon>Teleostei</taxon>
        <taxon>Ostariophysi</taxon>
        <taxon>Cypriniformes</taxon>
        <taxon>Xenocyprididae</taxon>
        <taxon>Xenocypridinae</taxon>
        <taxon>Xenocypridinae incertae sedis</taxon>
        <taxon>Anabarilius</taxon>
    </lineage>
</organism>
<dbReference type="Proteomes" id="UP000281406">
    <property type="component" value="Unassembled WGS sequence"/>
</dbReference>
<proteinExistence type="predicted"/>
<gene>
    <name evidence="2" type="ORF">DPX16_8816</name>
</gene>